<dbReference type="AlphaFoldDB" id="A0A3N4IS76"/>
<feature type="transmembrane region" description="Helical" evidence="3">
    <location>
        <begin position="116"/>
        <end position="134"/>
    </location>
</feature>
<keyword evidence="3" id="KW-0812">Transmembrane</keyword>
<dbReference type="InterPro" id="IPR001251">
    <property type="entry name" value="CRAL-TRIO_dom"/>
</dbReference>
<name>A0A3N4IS76_ASCIM</name>
<evidence type="ECO:0000256" key="2">
    <source>
        <dbReference type="SAM" id="MobiDB-lite"/>
    </source>
</evidence>
<reference evidence="5 6" key="1">
    <citation type="journal article" date="2018" name="Nat. Ecol. Evol.">
        <title>Pezizomycetes genomes reveal the molecular basis of ectomycorrhizal truffle lifestyle.</title>
        <authorList>
            <person name="Murat C."/>
            <person name="Payen T."/>
            <person name="Noel B."/>
            <person name="Kuo A."/>
            <person name="Morin E."/>
            <person name="Chen J."/>
            <person name="Kohler A."/>
            <person name="Krizsan K."/>
            <person name="Balestrini R."/>
            <person name="Da Silva C."/>
            <person name="Montanini B."/>
            <person name="Hainaut M."/>
            <person name="Levati E."/>
            <person name="Barry K.W."/>
            <person name="Belfiori B."/>
            <person name="Cichocki N."/>
            <person name="Clum A."/>
            <person name="Dockter R.B."/>
            <person name="Fauchery L."/>
            <person name="Guy J."/>
            <person name="Iotti M."/>
            <person name="Le Tacon F."/>
            <person name="Lindquist E.A."/>
            <person name="Lipzen A."/>
            <person name="Malagnac F."/>
            <person name="Mello A."/>
            <person name="Molinier V."/>
            <person name="Miyauchi S."/>
            <person name="Poulain J."/>
            <person name="Riccioni C."/>
            <person name="Rubini A."/>
            <person name="Sitrit Y."/>
            <person name="Splivallo R."/>
            <person name="Traeger S."/>
            <person name="Wang M."/>
            <person name="Zifcakova L."/>
            <person name="Wipf D."/>
            <person name="Zambonelli A."/>
            <person name="Paolocci F."/>
            <person name="Nowrousian M."/>
            <person name="Ottonello S."/>
            <person name="Baldrian P."/>
            <person name="Spatafora J.W."/>
            <person name="Henrissat B."/>
            <person name="Nagy L.G."/>
            <person name="Aury J.M."/>
            <person name="Wincker P."/>
            <person name="Grigoriev I.V."/>
            <person name="Bonfante P."/>
            <person name="Martin F.M."/>
        </authorList>
    </citation>
    <scope>NUCLEOTIDE SEQUENCE [LARGE SCALE GENOMIC DNA]</scope>
    <source>
        <strain evidence="5 6">RN42</strain>
    </source>
</reference>
<keyword evidence="3" id="KW-1133">Transmembrane helix</keyword>
<keyword evidence="3" id="KW-0472">Membrane</keyword>
<dbReference type="PANTHER" id="PTHR46590">
    <property type="entry name" value="PHOSPHATIDYLINOSITOL TRANSFER PROTEIN CSR1-RELATED"/>
    <property type="match status" value="1"/>
</dbReference>
<dbReference type="SUPFAM" id="SSF46938">
    <property type="entry name" value="CRAL/TRIO N-terminal domain"/>
    <property type="match status" value="1"/>
</dbReference>
<dbReference type="PRINTS" id="PR00180">
    <property type="entry name" value="CRETINALDHBP"/>
</dbReference>
<dbReference type="STRING" id="1160509.A0A3N4IS76"/>
<feature type="coiled-coil region" evidence="1">
    <location>
        <begin position="509"/>
        <end position="558"/>
    </location>
</feature>
<dbReference type="InterPro" id="IPR052432">
    <property type="entry name" value="PITP/CRAL-TRIO"/>
</dbReference>
<dbReference type="SMART" id="SM00516">
    <property type="entry name" value="SEC14"/>
    <property type="match status" value="1"/>
</dbReference>
<accession>A0A3N4IS76</accession>
<evidence type="ECO:0000313" key="5">
    <source>
        <dbReference type="EMBL" id="RPA84454.1"/>
    </source>
</evidence>
<dbReference type="SMART" id="SM01100">
    <property type="entry name" value="CRAL_TRIO_N"/>
    <property type="match status" value="1"/>
</dbReference>
<evidence type="ECO:0000313" key="6">
    <source>
        <dbReference type="Proteomes" id="UP000275078"/>
    </source>
</evidence>
<feature type="region of interest" description="Disordered" evidence="2">
    <location>
        <begin position="195"/>
        <end position="252"/>
    </location>
</feature>
<feature type="domain" description="CRAL-TRIO" evidence="4">
    <location>
        <begin position="345"/>
        <end position="490"/>
    </location>
</feature>
<dbReference type="OrthoDB" id="43460at2759"/>
<sequence>MSRVLLQNIRSGRRESIRLLSRSTAPPVPTILYSQLAHRQSLPFITNTRAISSIGRRQLELLRSPPFVSSRVGPARPTNKSKSFHLAQVSSLHTTSTKQATKKQQQKQEKNHHKTSLLFISAALILAAGASLYAKTAFSNPADANLDQLHHPVSDLEHPFHTMQIPPGRPETLTPDQEQKLKQLWQASLTVFGVGTTGTETSTPADSAAETTPDPSVKEKKKSRLGSLFGGSSSKKEDKNADSSGPDKYNQTEAFKKATQTLTPEELRTAFWDMVQHDNPDGLLLRFLRARKWDVEKALVMMVSTMHWRLKEQNVEAIIASGEGGAKEKGDENFLSQIRMGKSYLHGTDKEGRPICFVRVRLHFKGEQSEESIERYTVYIMETARLMLKHPVDTAAVVFDMTGSGSKNFDTTPVMYLIKCFEAHYPESLGICLVHNAPFTFPLIWKFIQPFLDPVVAAKIHFTNSVDDLAKFIDRSKIPKDMGGDEDWAYSYVEPVPGENKKMKDTEALAKLRTQRREQVERYEELTREWIKSKLRTAEGEDEEVVKIKKERNKVEKELERGYWEIDEYVRARTIYDRKGVINPGGRIVFYPDAVSTLTKGVDKLAVGSGSGDHTEVD</sequence>
<evidence type="ECO:0000256" key="1">
    <source>
        <dbReference type="SAM" id="Coils"/>
    </source>
</evidence>
<dbReference type="PANTHER" id="PTHR46590:SF1">
    <property type="entry name" value="PHOSPHATIDYLINOSITOL TRANSFER PROTEIN CSR1"/>
    <property type="match status" value="1"/>
</dbReference>
<dbReference type="Pfam" id="PF00650">
    <property type="entry name" value="CRAL_TRIO"/>
    <property type="match status" value="1"/>
</dbReference>
<dbReference type="Gene3D" id="3.40.525.10">
    <property type="entry name" value="CRAL-TRIO lipid binding domain"/>
    <property type="match status" value="1"/>
</dbReference>
<keyword evidence="1" id="KW-0175">Coiled coil</keyword>
<evidence type="ECO:0000256" key="3">
    <source>
        <dbReference type="SAM" id="Phobius"/>
    </source>
</evidence>
<dbReference type="InterPro" id="IPR036273">
    <property type="entry name" value="CRAL/TRIO_N_dom_sf"/>
</dbReference>
<dbReference type="Proteomes" id="UP000275078">
    <property type="component" value="Unassembled WGS sequence"/>
</dbReference>
<dbReference type="SUPFAM" id="SSF52087">
    <property type="entry name" value="CRAL/TRIO domain"/>
    <property type="match status" value="1"/>
</dbReference>
<gene>
    <name evidence="5" type="ORF">BJ508DRAFT_369064</name>
</gene>
<evidence type="ECO:0000259" key="4">
    <source>
        <dbReference type="PROSITE" id="PS50191"/>
    </source>
</evidence>
<dbReference type="Pfam" id="PF03765">
    <property type="entry name" value="CRAL_TRIO_N"/>
    <property type="match status" value="1"/>
</dbReference>
<organism evidence="5 6">
    <name type="scientific">Ascobolus immersus RN42</name>
    <dbReference type="NCBI Taxonomy" id="1160509"/>
    <lineage>
        <taxon>Eukaryota</taxon>
        <taxon>Fungi</taxon>
        <taxon>Dikarya</taxon>
        <taxon>Ascomycota</taxon>
        <taxon>Pezizomycotina</taxon>
        <taxon>Pezizomycetes</taxon>
        <taxon>Pezizales</taxon>
        <taxon>Ascobolaceae</taxon>
        <taxon>Ascobolus</taxon>
    </lineage>
</organism>
<protein>
    <recommendedName>
        <fullName evidence="4">CRAL-TRIO domain-containing protein</fullName>
    </recommendedName>
</protein>
<dbReference type="InterPro" id="IPR011074">
    <property type="entry name" value="CRAL/TRIO_N_dom"/>
</dbReference>
<dbReference type="InterPro" id="IPR036865">
    <property type="entry name" value="CRAL-TRIO_dom_sf"/>
</dbReference>
<dbReference type="PROSITE" id="PS50191">
    <property type="entry name" value="CRAL_TRIO"/>
    <property type="match status" value="1"/>
</dbReference>
<keyword evidence="6" id="KW-1185">Reference proteome</keyword>
<proteinExistence type="predicted"/>
<dbReference type="EMBL" id="ML119659">
    <property type="protein sequence ID" value="RPA84454.1"/>
    <property type="molecule type" value="Genomic_DNA"/>
</dbReference>
<dbReference type="CDD" id="cd00170">
    <property type="entry name" value="SEC14"/>
    <property type="match status" value="1"/>
</dbReference>